<keyword evidence="3 7" id="KW-0694">RNA-binding</keyword>
<dbReference type="Pfam" id="PF00861">
    <property type="entry name" value="Ribosomal_L18p"/>
    <property type="match status" value="1"/>
</dbReference>
<evidence type="ECO:0000313" key="9">
    <source>
        <dbReference type="Proteomes" id="UP000596092"/>
    </source>
</evidence>
<keyword evidence="2 7" id="KW-0699">rRNA-binding</keyword>
<dbReference type="SUPFAM" id="SSF53137">
    <property type="entry name" value="Translational machinery components"/>
    <property type="match status" value="1"/>
</dbReference>
<accession>A0A7T5VD65</accession>
<dbReference type="Gene3D" id="3.30.420.100">
    <property type="match status" value="1"/>
</dbReference>
<dbReference type="InterPro" id="IPR004389">
    <property type="entry name" value="Ribosomal_uL18_bac-type"/>
</dbReference>
<dbReference type="InterPro" id="IPR057268">
    <property type="entry name" value="Ribosomal_L18"/>
</dbReference>
<dbReference type="CDD" id="cd00432">
    <property type="entry name" value="Ribosomal_L18_L5e"/>
    <property type="match status" value="1"/>
</dbReference>
<dbReference type="GO" id="GO:0022625">
    <property type="term" value="C:cytosolic large ribosomal subunit"/>
    <property type="evidence" value="ECO:0007669"/>
    <property type="project" value="TreeGrafter"/>
</dbReference>
<dbReference type="RefSeq" id="WP_199261173.1">
    <property type="nucleotide sequence ID" value="NZ_CP054140.1"/>
</dbReference>
<name>A0A7T5VD65_9BACT</name>
<evidence type="ECO:0000313" key="8">
    <source>
        <dbReference type="EMBL" id="QQG65740.1"/>
    </source>
</evidence>
<dbReference type="PANTHER" id="PTHR12899:SF3">
    <property type="entry name" value="LARGE RIBOSOMAL SUBUNIT PROTEIN UL18M"/>
    <property type="match status" value="1"/>
</dbReference>
<dbReference type="GO" id="GO:0006412">
    <property type="term" value="P:translation"/>
    <property type="evidence" value="ECO:0007669"/>
    <property type="project" value="UniProtKB-UniRule"/>
</dbReference>
<comment type="similarity">
    <text evidence="1 7">Belongs to the universal ribosomal protein uL18 family.</text>
</comment>
<evidence type="ECO:0000256" key="6">
    <source>
        <dbReference type="ARBA" id="ARBA00035197"/>
    </source>
</evidence>
<evidence type="ECO:0000256" key="1">
    <source>
        <dbReference type="ARBA" id="ARBA00007116"/>
    </source>
</evidence>
<dbReference type="KEGG" id="dog:HP555_07640"/>
<organism evidence="8 9">
    <name type="scientific">Desulfobulbus oligotrophicus</name>
    <dbReference type="NCBI Taxonomy" id="1909699"/>
    <lineage>
        <taxon>Bacteria</taxon>
        <taxon>Pseudomonadati</taxon>
        <taxon>Thermodesulfobacteriota</taxon>
        <taxon>Desulfobulbia</taxon>
        <taxon>Desulfobulbales</taxon>
        <taxon>Desulfobulbaceae</taxon>
        <taxon>Desulfobulbus</taxon>
    </lineage>
</organism>
<reference evidence="8 9" key="1">
    <citation type="submission" date="2020-05" db="EMBL/GenBank/DDBJ databases">
        <title>Complete genome of Desulfobulbus oligotrophicus.</title>
        <authorList>
            <person name="Podar M."/>
        </authorList>
    </citation>
    <scope>NUCLEOTIDE SEQUENCE [LARGE SCALE GENOMIC DNA]</scope>
    <source>
        <strain evidence="8 9">Prop6</strain>
    </source>
</reference>
<dbReference type="InterPro" id="IPR005484">
    <property type="entry name" value="Ribosomal_uL18_bac/plant/anim"/>
</dbReference>
<protein>
    <recommendedName>
        <fullName evidence="6 7">Large ribosomal subunit protein uL18</fullName>
    </recommendedName>
</protein>
<keyword evidence="4 7" id="KW-0689">Ribosomal protein</keyword>
<keyword evidence="5 7" id="KW-0687">Ribonucleoprotein</keyword>
<dbReference type="GO" id="GO:0008097">
    <property type="term" value="F:5S rRNA binding"/>
    <property type="evidence" value="ECO:0007669"/>
    <property type="project" value="TreeGrafter"/>
</dbReference>
<dbReference type="FunFam" id="3.30.420.100:FF:000001">
    <property type="entry name" value="50S ribosomal protein L18"/>
    <property type="match status" value="1"/>
</dbReference>
<sequence length="121" mass="13335">MAKTSSKVTARRKRVQRIRVKISGTSEKPRMRIFRSNRNIYAQLIDDVHGKTLAACSTGDKGFATDDPADKSQQARQVGLLIAARAKDLGITKVVFDRGGYLYHGRVKALSEGAREGGLQF</sequence>
<evidence type="ECO:0000256" key="3">
    <source>
        <dbReference type="ARBA" id="ARBA00022884"/>
    </source>
</evidence>
<evidence type="ECO:0000256" key="7">
    <source>
        <dbReference type="HAMAP-Rule" id="MF_01337"/>
    </source>
</evidence>
<dbReference type="GO" id="GO:0003735">
    <property type="term" value="F:structural constituent of ribosome"/>
    <property type="evidence" value="ECO:0007669"/>
    <property type="project" value="InterPro"/>
</dbReference>
<dbReference type="Proteomes" id="UP000596092">
    <property type="component" value="Chromosome"/>
</dbReference>
<evidence type="ECO:0000256" key="4">
    <source>
        <dbReference type="ARBA" id="ARBA00022980"/>
    </source>
</evidence>
<dbReference type="PANTHER" id="PTHR12899">
    <property type="entry name" value="39S RIBOSOMAL PROTEIN L18, MITOCHONDRIAL"/>
    <property type="match status" value="1"/>
</dbReference>
<dbReference type="HAMAP" id="MF_01337_B">
    <property type="entry name" value="Ribosomal_uL18_B"/>
    <property type="match status" value="1"/>
</dbReference>
<evidence type="ECO:0000256" key="2">
    <source>
        <dbReference type="ARBA" id="ARBA00022730"/>
    </source>
</evidence>
<dbReference type="EMBL" id="CP054140">
    <property type="protein sequence ID" value="QQG65740.1"/>
    <property type="molecule type" value="Genomic_DNA"/>
</dbReference>
<dbReference type="NCBIfam" id="TIGR00060">
    <property type="entry name" value="L18_bact"/>
    <property type="match status" value="1"/>
</dbReference>
<comment type="subunit">
    <text evidence="7">Part of the 50S ribosomal subunit; part of the 5S rRNA/L5/L18/L25 subcomplex. Contacts the 5S and 23S rRNAs.</text>
</comment>
<keyword evidence="9" id="KW-1185">Reference proteome</keyword>
<gene>
    <name evidence="7 8" type="primary">rplR</name>
    <name evidence="8" type="ORF">HP555_07640</name>
</gene>
<proteinExistence type="inferred from homology"/>
<evidence type="ECO:0000256" key="5">
    <source>
        <dbReference type="ARBA" id="ARBA00023274"/>
    </source>
</evidence>
<dbReference type="AlphaFoldDB" id="A0A7T5VD65"/>
<comment type="function">
    <text evidence="7">This is one of the proteins that bind and probably mediate the attachment of the 5S RNA into the large ribosomal subunit, where it forms part of the central protuberance.</text>
</comment>